<keyword evidence="1" id="KW-0472">Membrane</keyword>
<keyword evidence="1" id="KW-1133">Transmembrane helix</keyword>
<dbReference type="Proteomes" id="UP000026915">
    <property type="component" value="Chromosome 7"/>
</dbReference>
<name>A0A061F551_THECC</name>
<gene>
    <name evidence="2" type="ORF">TCM_030979</name>
</gene>
<organism evidence="2 3">
    <name type="scientific">Theobroma cacao</name>
    <name type="common">Cacao</name>
    <name type="synonym">Cocoa</name>
    <dbReference type="NCBI Taxonomy" id="3641"/>
    <lineage>
        <taxon>Eukaryota</taxon>
        <taxon>Viridiplantae</taxon>
        <taxon>Streptophyta</taxon>
        <taxon>Embryophyta</taxon>
        <taxon>Tracheophyta</taxon>
        <taxon>Spermatophyta</taxon>
        <taxon>Magnoliopsida</taxon>
        <taxon>eudicotyledons</taxon>
        <taxon>Gunneridae</taxon>
        <taxon>Pentapetalae</taxon>
        <taxon>rosids</taxon>
        <taxon>malvids</taxon>
        <taxon>Malvales</taxon>
        <taxon>Malvaceae</taxon>
        <taxon>Byttnerioideae</taxon>
        <taxon>Theobroma</taxon>
    </lineage>
</organism>
<keyword evidence="1" id="KW-0812">Transmembrane</keyword>
<proteinExistence type="predicted"/>
<sequence length="62" mass="6982">MSFSVKQSASTTCMHISSIEIGIYVATWWALHVVFNIYKEKVLNDYPYPLLPSTLSLACILS</sequence>
<reference evidence="2 3" key="1">
    <citation type="journal article" date="2013" name="Genome Biol.">
        <title>The genome sequence of the most widely cultivated cacao type and its use to identify candidate genes regulating pod color.</title>
        <authorList>
            <person name="Motamayor J.C."/>
            <person name="Mockaitis K."/>
            <person name="Schmutz J."/>
            <person name="Haiminen N."/>
            <person name="Iii D.L."/>
            <person name="Cornejo O."/>
            <person name="Findley S.D."/>
            <person name="Zheng P."/>
            <person name="Utro F."/>
            <person name="Royaert S."/>
            <person name="Saski C."/>
            <person name="Jenkins J."/>
            <person name="Podicheti R."/>
            <person name="Zhao M."/>
            <person name="Scheffler B.E."/>
            <person name="Stack J.C."/>
            <person name="Feltus F.A."/>
            <person name="Mustiga G.M."/>
            <person name="Amores F."/>
            <person name="Phillips W."/>
            <person name="Marelli J.P."/>
            <person name="May G.D."/>
            <person name="Shapiro H."/>
            <person name="Ma J."/>
            <person name="Bustamante C.D."/>
            <person name="Schnell R.J."/>
            <person name="Main D."/>
            <person name="Gilbert D."/>
            <person name="Parida L."/>
            <person name="Kuhn D.N."/>
        </authorList>
    </citation>
    <scope>NUCLEOTIDE SEQUENCE [LARGE SCALE GENOMIC DNA]</scope>
    <source>
        <strain evidence="3">cv. Matina 1-6</strain>
    </source>
</reference>
<dbReference type="HOGENOM" id="CLU_2908644_0_0_1"/>
<keyword evidence="3" id="KW-1185">Reference proteome</keyword>
<evidence type="ECO:0000313" key="2">
    <source>
        <dbReference type="EMBL" id="EOY12490.1"/>
    </source>
</evidence>
<protein>
    <submittedName>
        <fullName evidence="2">Uncharacterized protein</fullName>
    </submittedName>
</protein>
<feature type="transmembrane region" description="Helical" evidence="1">
    <location>
        <begin position="21"/>
        <end position="38"/>
    </location>
</feature>
<accession>A0A061F551</accession>
<dbReference type="EMBL" id="CM001885">
    <property type="protein sequence ID" value="EOY12490.1"/>
    <property type="molecule type" value="Genomic_DNA"/>
</dbReference>
<dbReference type="eggNOG" id="KOG1441">
    <property type="taxonomic scope" value="Eukaryota"/>
</dbReference>
<evidence type="ECO:0000313" key="3">
    <source>
        <dbReference type="Proteomes" id="UP000026915"/>
    </source>
</evidence>
<evidence type="ECO:0000256" key="1">
    <source>
        <dbReference type="SAM" id="Phobius"/>
    </source>
</evidence>
<dbReference type="Gramene" id="EOY12490">
    <property type="protein sequence ID" value="EOY12490"/>
    <property type="gene ID" value="TCM_030979"/>
</dbReference>
<dbReference type="STRING" id="3641.A0A061F551"/>
<dbReference type="InParanoid" id="A0A061F551"/>
<dbReference type="AlphaFoldDB" id="A0A061F551"/>